<dbReference type="Pfam" id="PF13489">
    <property type="entry name" value="Methyltransf_23"/>
    <property type="match status" value="1"/>
</dbReference>
<dbReference type="OrthoDB" id="2013972at2759"/>
<gene>
    <name evidence="2" type="ORF">EV356DRAFT_534423</name>
</gene>
<dbReference type="EMBL" id="ML991813">
    <property type="protein sequence ID" value="KAF2232702.1"/>
    <property type="molecule type" value="Genomic_DNA"/>
</dbReference>
<protein>
    <submittedName>
        <fullName evidence="2">S-adenosyl-L-methionine-dependent methyltransferase</fullName>
    </submittedName>
</protein>
<evidence type="ECO:0000256" key="1">
    <source>
        <dbReference type="SAM" id="MobiDB-lite"/>
    </source>
</evidence>
<sequence>MSEETPAAGPALVADNEDDDSGFSEISDDSSAYSASLASSIKHYRTENGRTYHSYREGKYQIPNDETELDRMDLQHHLFEMTLGGKLQEAPIGKIHNCLDVGTGTGIWAMDFAEEHPEAQVIGIDLSPTQPEHVPPNLQFIIDDAEDTWHYRAPFDFIHSRMMVGSFGDWPAFLSRAFEWTVPGGWIELQDVETVQSDDGSFTLDPPSCDLAKWWSLATEGFEKAGRKMRDQSKDHKRLLEEAGYVDVQEKVYKWPINSWPKDKQMKQFGVWTRENTSAILEGLALAPFTRFLGWTVDEVQVLLAGCRKDLKNTSLHAYWTIRMTA</sequence>
<reference evidence="2" key="1">
    <citation type="journal article" date="2020" name="Stud. Mycol.">
        <title>101 Dothideomycetes genomes: a test case for predicting lifestyles and emergence of pathogens.</title>
        <authorList>
            <person name="Haridas S."/>
            <person name="Albert R."/>
            <person name="Binder M."/>
            <person name="Bloem J."/>
            <person name="Labutti K."/>
            <person name="Salamov A."/>
            <person name="Andreopoulos B."/>
            <person name="Baker S."/>
            <person name="Barry K."/>
            <person name="Bills G."/>
            <person name="Bluhm B."/>
            <person name="Cannon C."/>
            <person name="Castanera R."/>
            <person name="Culley D."/>
            <person name="Daum C."/>
            <person name="Ezra D."/>
            <person name="Gonzalez J."/>
            <person name="Henrissat B."/>
            <person name="Kuo A."/>
            <person name="Liang C."/>
            <person name="Lipzen A."/>
            <person name="Lutzoni F."/>
            <person name="Magnuson J."/>
            <person name="Mondo S."/>
            <person name="Nolan M."/>
            <person name="Ohm R."/>
            <person name="Pangilinan J."/>
            <person name="Park H.-J."/>
            <person name="Ramirez L."/>
            <person name="Alfaro M."/>
            <person name="Sun H."/>
            <person name="Tritt A."/>
            <person name="Yoshinaga Y."/>
            <person name="Zwiers L.-H."/>
            <person name="Turgeon B."/>
            <person name="Goodwin S."/>
            <person name="Spatafora J."/>
            <person name="Crous P."/>
            <person name="Grigoriev I."/>
        </authorList>
    </citation>
    <scope>NUCLEOTIDE SEQUENCE</scope>
    <source>
        <strain evidence="2">Tuck. ex Michener</strain>
    </source>
</reference>
<dbReference type="PANTHER" id="PTHR43591:SF31">
    <property type="entry name" value="LAEA-LIKE, PUTATIVE (AFU_ORTHOLOGUE AFUA_8G01930)-RELATED"/>
    <property type="match status" value="1"/>
</dbReference>
<dbReference type="InterPro" id="IPR029063">
    <property type="entry name" value="SAM-dependent_MTases_sf"/>
</dbReference>
<name>A0A6A6H3X8_VIRVR</name>
<evidence type="ECO:0000313" key="2">
    <source>
        <dbReference type="EMBL" id="KAF2232702.1"/>
    </source>
</evidence>
<proteinExistence type="predicted"/>
<dbReference type="PANTHER" id="PTHR43591">
    <property type="entry name" value="METHYLTRANSFERASE"/>
    <property type="match status" value="1"/>
</dbReference>
<dbReference type="GO" id="GO:0008168">
    <property type="term" value="F:methyltransferase activity"/>
    <property type="evidence" value="ECO:0007669"/>
    <property type="project" value="UniProtKB-KW"/>
</dbReference>
<evidence type="ECO:0000313" key="3">
    <source>
        <dbReference type="Proteomes" id="UP000800092"/>
    </source>
</evidence>
<keyword evidence="2" id="KW-0808">Transferase</keyword>
<keyword evidence="3" id="KW-1185">Reference proteome</keyword>
<accession>A0A6A6H3X8</accession>
<feature type="compositionally biased region" description="Acidic residues" evidence="1">
    <location>
        <begin position="15"/>
        <end position="28"/>
    </location>
</feature>
<organism evidence="2 3">
    <name type="scientific">Viridothelium virens</name>
    <name type="common">Speckled blister lichen</name>
    <name type="synonym">Trypethelium virens</name>
    <dbReference type="NCBI Taxonomy" id="1048519"/>
    <lineage>
        <taxon>Eukaryota</taxon>
        <taxon>Fungi</taxon>
        <taxon>Dikarya</taxon>
        <taxon>Ascomycota</taxon>
        <taxon>Pezizomycotina</taxon>
        <taxon>Dothideomycetes</taxon>
        <taxon>Dothideomycetes incertae sedis</taxon>
        <taxon>Trypetheliales</taxon>
        <taxon>Trypetheliaceae</taxon>
        <taxon>Viridothelium</taxon>
    </lineage>
</organism>
<dbReference type="AlphaFoldDB" id="A0A6A6H3X8"/>
<dbReference type="CDD" id="cd02440">
    <property type="entry name" value="AdoMet_MTases"/>
    <property type="match status" value="1"/>
</dbReference>
<dbReference type="Proteomes" id="UP000800092">
    <property type="component" value="Unassembled WGS sequence"/>
</dbReference>
<dbReference type="GO" id="GO:0032259">
    <property type="term" value="P:methylation"/>
    <property type="evidence" value="ECO:0007669"/>
    <property type="project" value="UniProtKB-KW"/>
</dbReference>
<dbReference type="SUPFAM" id="SSF53335">
    <property type="entry name" value="S-adenosyl-L-methionine-dependent methyltransferases"/>
    <property type="match status" value="1"/>
</dbReference>
<dbReference type="Gene3D" id="3.40.50.150">
    <property type="entry name" value="Vaccinia Virus protein VP39"/>
    <property type="match status" value="1"/>
</dbReference>
<keyword evidence="2" id="KW-0489">Methyltransferase</keyword>
<feature type="region of interest" description="Disordered" evidence="1">
    <location>
        <begin position="1"/>
        <end position="31"/>
    </location>
</feature>